<proteinExistence type="predicted"/>
<organism evidence="2 3">
    <name type="scientific">Candidatus Shapirobacteria bacterium CG03_land_8_20_14_0_80_40_19</name>
    <dbReference type="NCBI Taxonomy" id="1974880"/>
    <lineage>
        <taxon>Bacteria</taxon>
        <taxon>Candidatus Shapironibacteriota</taxon>
    </lineage>
</organism>
<feature type="domain" description="ISXO2-like transposase" evidence="1">
    <location>
        <begin position="48"/>
        <end position="185"/>
    </location>
</feature>
<accession>A0A2M7BC59</accession>
<comment type="caution">
    <text evidence="2">The sequence shown here is derived from an EMBL/GenBank/DDBJ whole genome shotgun (WGS) entry which is preliminary data.</text>
</comment>
<evidence type="ECO:0000313" key="3">
    <source>
        <dbReference type="Proteomes" id="UP000230399"/>
    </source>
</evidence>
<dbReference type="PANTHER" id="PTHR47163">
    <property type="entry name" value="DDE_TNP_IS1595 DOMAIN-CONTAINING PROTEIN"/>
    <property type="match status" value="1"/>
</dbReference>
<dbReference type="AlphaFoldDB" id="A0A2M7BC59"/>
<dbReference type="InterPro" id="IPR024445">
    <property type="entry name" value="Tnp_ISXO2-like"/>
</dbReference>
<dbReference type="NCBIfam" id="NF033547">
    <property type="entry name" value="transpos_IS1595"/>
    <property type="match status" value="1"/>
</dbReference>
<evidence type="ECO:0000313" key="2">
    <source>
        <dbReference type="EMBL" id="PIV00691.1"/>
    </source>
</evidence>
<evidence type="ECO:0000259" key="1">
    <source>
        <dbReference type="SMART" id="SM01126"/>
    </source>
</evidence>
<name>A0A2M7BC59_9BACT</name>
<gene>
    <name evidence="2" type="ORF">COS55_03195</name>
</gene>
<dbReference type="Pfam" id="PF12762">
    <property type="entry name" value="DDE_Tnp_IS1595"/>
    <property type="match status" value="1"/>
</dbReference>
<dbReference type="SMART" id="SM01126">
    <property type="entry name" value="DDE_Tnp_IS1595"/>
    <property type="match status" value="1"/>
</dbReference>
<dbReference type="EMBL" id="PEVD01000046">
    <property type="protein sequence ID" value="PIV00691.1"/>
    <property type="molecule type" value="Genomic_DNA"/>
</dbReference>
<dbReference type="PANTHER" id="PTHR47163:SF2">
    <property type="entry name" value="SI:DKEY-17M8.2"/>
    <property type="match status" value="1"/>
</dbReference>
<dbReference type="Proteomes" id="UP000230399">
    <property type="component" value="Unassembled WGS sequence"/>
</dbReference>
<reference evidence="3" key="1">
    <citation type="submission" date="2017-09" db="EMBL/GenBank/DDBJ databases">
        <title>Depth-based differentiation of microbial function through sediment-hosted aquifers and enrichment of novel symbionts in the deep terrestrial subsurface.</title>
        <authorList>
            <person name="Probst A.J."/>
            <person name="Ladd B."/>
            <person name="Jarett J.K."/>
            <person name="Geller-Mcgrath D.E."/>
            <person name="Sieber C.M.K."/>
            <person name="Emerson J.B."/>
            <person name="Anantharaman K."/>
            <person name="Thomas B.C."/>
            <person name="Malmstrom R."/>
            <person name="Stieglmeier M."/>
            <person name="Klingl A."/>
            <person name="Woyke T."/>
            <person name="Ryan C.M."/>
            <person name="Banfield J.F."/>
        </authorList>
    </citation>
    <scope>NUCLEOTIDE SEQUENCE [LARGE SCALE GENOMIC DNA]</scope>
</reference>
<sequence>MIEYFCLGVPIYRLRLVTPVSRQTIGKFFRFLRQLIFDQLAKELEETKLAGPNEMDETMFGGKRKGKRGWGAIGKKMVFGIYKRNGKVIVFQIPNRSRQTITDLIFKHTAPGSLCYTDEWHAYTYLSIRNNHVVVRKDKGRPQGRDHINGIEGFWSYAKHWLYQYRGVPQKYFHLYLKETEWRFNHRDDNLIQLIKQLVKEHIGADI</sequence>
<protein>
    <recommendedName>
        <fullName evidence="1">ISXO2-like transposase domain-containing protein</fullName>
    </recommendedName>
</protein>
<dbReference type="InterPro" id="IPR053164">
    <property type="entry name" value="IS1016-like_transposase"/>
</dbReference>